<evidence type="ECO:0000256" key="2">
    <source>
        <dbReference type="ARBA" id="ARBA00023015"/>
    </source>
</evidence>
<dbReference type="InterPro" id="IPR033896">
    <property type="entry name" value="MEF2-like_N"/>
</dbReference>
<dbReference type="Proteomes" id="UP000594263">
    <property type="component" value="Unplaced"/>
</dbReference>
<name>A0A7N0UCY6_KALFE</name>
<dbReference type="EnsemblPlants" id="Kaladp0060s0003.1.v1.1">
    <property type="protein sequence ID" value="Kaladp0060s0003.1.v1.1"/>
    <property type="gene ID" value="Kaladp0060s0003.v1.1"/>
</dbReference>
<feature type="compositionally biased region" description="Polar residues" evidence="6">
    <location>
        <begin position="203"/>
        <end position="218"/>
    </location>
</feature>
<dbReference type="InterPro" id="IPR050142">
    <property type="entry name" value="MADS-box/MEF2_TF"/>
</dbReference>
<dbReference type="GO" id="GO:0003700">
    <property type="term" value="F:DNA-binding transcription factor activity"/>
    <property type="evidence" value="ECO:0007669"/>
    <property type="project" value="InterPro"/>
</dbReference>
<keyword evidence="2" id="KW-0805">Transcription regulation</keyword>
<dbReference type="AlphaFoldDB" id="A0A7N0UCY6"/>
<dbReference type="GO" id="GO:0005634">
    <property type="term" value="C:nucleus"/>
    <property type="evidence" value="ECO:0007669"/>
    <property type="project" value="UniProtKB-SubCell"/>
</dbReference>
<accession>A0A7N0UCY6</accession>
<dbReference type="InterPro" id="IPR002487">
    <property type="entry name" value="TF_Kbox"/>
</dbReference>
<evidence type="ECO:0000256" key="1">
    <source>
        <dbReference type="ARBA" id="ARBA00004123"/>
    </source>
</evidence>
<evidence type="ECO:0000259" key="8">
    <source>
        <dbReference type="PROSITE" id="PS51297"/>
    </source>
</evidence>
<proteinExistence type="predicted"/>
<keyword evidence="10" id="KW-1185">Reference proteome</keyword>
<evidence type="ECO:0000256" key="6">
    <source>
        <dbReference type="SAM" id="MobiDB-lite"/>
    </source>
</evidence>
<dbReference type="InterPro" id="IPR002100">
    <property type="entry name" value="TF_MADSbox"/>
</dbReference>
<dbReference type="PROSITE" id="PS00350">
    <property type="entry name" value="MADS_BOX_1"/>
    <property type="match status" value="1"/>
</dbReference>
<comment type="subcellular location">
    <subcellularLocation>
        <location evidence="1">Nucleus</location>
    </subcellularLocation>
</comment>
<feature type="domain" description="K-box" evidence="8">
    <location>
        <begin position="87"/>
        <end position="178"/>
    </location>
</feature>
<feature type="region of interest" description="Disordered" evidence="6">
    <location>
        <begin position="203"/>
        <end position="225"/>
    </location>
</feature>
<dbReference type="GO" id="GO:0000977">
    <property type="term" value="F:RNA polymerase II transcription regulatory region sequence-specific DNA binding"/>
    <property type="evidence" value="ECO:0007669"/>
    <property type="project" value="InterPro"/>
</dbReference>
<dbReference type="Pfam" id="PF01486">
    <property type="entry name" value="K-box"/>
    <property type="match status" value="1"/>
</dbReference>
<dbReference type="GO" id="GO:0045944">
    <property type="term" value="P:positive regulation of transcription by RNA polymerase II"/>
    <property type="evidence" value="ECO:0007669"/>
    <property type="project" value="InterPro"/>
</dbReference>
<dbReference type="PRINTS" id="PR00404">
    <property type="entry name" value="MADSDOMAIN"/>
</dbReference>
<evidence type="ECO:0000256" key="4">
    <source>
        <dbReference type="ARBA" id="ARBA00023163"/>
    </source>
</evidence>
<evidence type="ECO:0000256" key="3">
    <source>
        <dbReference type="ARBA" id="ARBA00023125"/>
    </source>
</evidence>
<dbReference type="SUPFAM" id="SSF55455">
    <property type="entry name" value="SRF-like"/>
    <property type="match status" value="1"/>
</dbReference>
<evidence type="ECO:0000313" key="9">
    <source>
        <dbReference type="EnsemblPlants" id="Kaladp0060s0003.1.v1.1"/>
    </source>
</evidence>
<sequence>MGRGKIVIERIDNITSRQVTFSKRRKGLLKKAKELSILCDVQVGVMIFSSTGKLYDYASNGSIKTTIEQYNRVKGDKLHLANSNSDVKYWKNEAATLLHQLQSLQDDHRKIFGEQLSGLTIRELQHLENQLEMNLKCIRMKKDEILIAEIEELRQKGSLIQQENLDLQNQAMCHITNGEMTAALHTDALRCENGTPVQVRLQLSQPQPQSTNSASGTISLGLHLN</sequence>
<keyword evidence="3" id="KW-0238">DNA-binding</keyword>
<keyword evidence="4" id="KW-0804">Transcription</keyword>
<evidence type="ECO:0000259" key="7">
    <source>
        <dbReference type="PROSITE" id="PS50066"/>
    </source>
</evidence>
<dbReference type="Gramene" id="Kaladp0060s0003.1.v1.1">
    <property type="protein sequence ID" value="Kaladp0060s0003.1.v1.1"/>
    <property type="gene ID" value="Kaladp0060s0003.v1.1"/>
</dbReference>
<protein>
    <recommendedName>
        <fullName evidence="11">MADS-box transcription factor 23-like</fullName>
    </recommendedName>
</protein>
<evidence type="ECO:0008006" key="11">
    <source>
        <dbReference type="Google" id="ProtNLM"/>
    </source>
</evidence>
<reference evidence="9" key="1">
    <citation type="submission" date="2021-01" db="UniProtKB">
        <authorList>
            <consortium name="EnsemblPlants"/>
        </authorList>
    </citation>
    <scope>IDENTIFICATION</scope>
</reference>
<dbReference type="OMA" id="HITNGEM"/>
<dbReference type="PROSITE" id="PS51297">
    <property type="entry name" value="K_BOX"/>
    <property type="match status" value="1"/>
</dbReference>
<dbReference type="PANTHER" id="PTHR48019">
    <property type="entry name" value="SERUM RESPONSE FACTOR HOMOLOG"/>
    <property type="match status" value="1"/>
</dbReference>
<dbReference type="CDD" id="cd00265">
    <property type="entry name" value="MADS_MEF2_like"/>
    <property type="match status" value="1"/>
</dbReference>
<dbReference type="InterPro" id="IPR036879">
    <property type="entry name" value="TF_MADSbox_sf"/>
</dbReference>
<organism evidence="9 10">
    <name type="scientific">Kalanchoe fedtschenkoi</name>
    <name type="common">Lavender scallops</name>
    <name type="synonym">South American air plant</name>
    <dbReference type="NCBI Taxonomy" id="63787"/>
    <lineage>
        <taxon>Eukaryota</taxon>
        <taxon>Viridiplantae</taxon>
        <taxon>Streptophyta</taxon>
        <taxon>Embryophyta</taxon>
        <taxon>Tracheophyta</taxon>
        <taxon>Spermatophyta</taxon>
        <taxon>Magnoliopsida</taxon>
        <taxon>eudicotyledons</taxon>
        <taxon>Gunneridae</taxon>
        <taxon>Pentapetalae</taxon>
        <taxon>Saxifragales</taxon>
        <taxon>Crassulaceae</taxon>
        <taxon>Kalanchoe</taxon>
    </lineage>
</organism>
<dbReference type="PROSITE" id="PS50066">
    <property type="entry name" value="MADS_BOX_2"/>
    <property type="match status" value="1"/>
</dbReference>
<evidence type="ECO:0000256" key="5">
    <source>
        <dbReference type="ARBA" id="ARBA00023242"/>
    </source>
</evidence>
<evidence type="ECO:0000313" key="10">
    <source>
        <dbReference type="Proteomes" id="UP000594263"/>
    </source>
</evidence>
<keyword evidence="5" id="KW-0539">Nucleus</keyword>
<dbReference type="Gene3D" id="3.40.1810.10">
    <property type="entry name" value="Transcription factor, MADS-box"/>
    <property type="match status" value="1"/>
</dbReference>
<feature type="domain" description="MADS-box" evidence="7">
    <location>
        <begin position="1"/>
        <end position="61"/>
    </location>
</feature>
<dbReference type="GO" id="GO:0046983">
    <property type="term" value="F:protein dimerization activity"/>
    <property type="evidence" value="ECO:0007669"/>
    <property type="project" value="InterPro"/>
</dbReference>
<dbReference type="SMART" id="SM00432">
    <property type="entry name" value="MADS"/>
    <property type="match status" value="1"/>
</dbReference>
<dbReference type="Pfam" id="PF00319">
    <property type="entry name" value="SRF-TF"/>
    <property type="match status" value="1"/>
</dbReference>